<keyword evidence="1" id="KW-0813">Transport</keyword>
<evidence type="ECO:0000313" key="2">
    <source>
        <dbReference type="EMBL" id="KAK7952410.1"/>
    </source>
</evidence>
<name>A0ABR1QFZ6_9PEZI</name>
<proteinExistence type="inferred from homology"/>
<organism evidence="2 3">
    <name type="scientific">Apiospora aurea</name>
    <dbReference type="NCBI Taxonomy" id="335848"/>
    <lineage>
        <taxon>Eukaryota</taxon>
        <taxon>Fungi</taxon>
        <taxon>Dikarya</taxon>
        <taxon>Ascomycota</taxon>
        <taxon>Pezizomycotina</taxon>
        <taxon>Sordariomycetes</taxon>
        <taxon>Xylariomycetidae</taxon>
        <taxon>Amphisphaeriales</taxon>
        <taxon>Apiosporaceae</taxon>
        <taxon>Apiospora</taxon>
    </lineage>
</organism>
<sequence>MRATTRLFQHATRITLFTRENCGLCVKAKSVLSEVKASRPFEYAEVDIIKDESIPRWRDLYEFDVPVIHVSKATAPKEDPKSASKALKLMHHLNVVDVQKKMDEAEAA</sequence>
<dbReference type="InterPro" id="IPR008554">
    <property type="entry name" value="Glutaredoxin-like"/>
</dbReference>
<dbReference type="RefSeq" id="XP_066700472.1">
    <property type="nucleotide sequence ID" value="XM_066844360.1"/>
</dbReference>
<dbReference type="InterPro" id="IPR052565">
    <property type="entry name" value="Glutaredoxin-like_YDR286C"/>
</dbReference>
<evidence type="ECO:0000256" key="1">
    <source>
        <dbReference type="RuleBase" id="RU363082"/>
    </source>
</evidence>
<keyword evidence="1" id="KW-0249">Electron transport</keyword>
<dbReference type="SUPFAM" id="SSF52833">
    <property type="entry name" value="Thioredoxin-like"/>
    <property type="match status" value="1"/>
</dbReference>
<reference evidence="2 3" key="1">
    <citation type="submission" date="2023-01" db="EMBL/GenBank/DDBJ databases">
        <title>Analysis of 21 Apiospora genomes using comparative genomics revels a genus with tremendous synthesis potential of carbohydrate active enzymes and secondary metabolites.</title>
        <authorList>
            <person name="Sorensen T."/>
        </authorList>
    </citation>
    <scope>NUCLEOTIDE SEQUENCE [LARGE SCALE GENOMIC DNA]</scope>
    <source>
        <strain evidence="2 3">CBS 24483</strain>
    </source>
</reference>
<dbReference type="Proteomes" id="UP001391051">
    <property type="component" value="Unassembled WGS sequence"/>
</dbReference>
<dbReference type="PANTHER" id="PTHR33558:SF1">
    <property type="entry name" value="GLUTAREDOXIN-LIKE PROTEIN C5ORF63 HOMOLOG"/>
    <property type="match status" value="1"/>
</dbReference>
<keyword evidence="3" id="KW-1185">Reference proteome</keyword>
<gene>
    <name evidence="2" type="ORF">PG986_008138</name>
</gene>
<evidence type="ECO:0000313" key="3">
    <source>
        <dbReference type="Proteomes" id="UP001391051"/>
    </source>
</evidence>
<accession>A0ABR1QFZ6</accession>
<dbReference type="GeneID" id="92077422"/>
<comment type="caution">
    <text evidence="2">The sequence shown here is derived from an EMBL/GenBank/DDBJ whole genome shotgun (WGS) entry which is preliminary data.</text>
</comment>
<dbReference type="Gene3D" id="3.40.30.10">
    <property type="entry name" value="Glutaredoxin"/>
    <property type="match status" value="1"/>
</dbReference>
<comment type="similarity">
    <text evidence="1">Belongs to the glutaredoxin family.</text>
</comment>
<dbReference type="EMBL" id="JAQQWE010000005">
    <property type="protein sequence ID" value="KAK7952410.1"/>
    <property type="molecule type" value="Genomic_DNA"/>
</dbReference>
<dbReference type="InterPro" id="IPR036249">
    <property type="entry name" value="Thioredoxin-like_sf"/>
</dbReference>
<dbReference type="Pfam" id="PF05768">
    <property type="entry name" value="Glrx-like"/>
    <property type="match status" value="1"/>
</dbReference>
<protein>
    <recommendedName>
        <fullName evidence="1">Glutaredoxin-like protein</fullName>
    </recommendedName>
</protein>
<dbReference type="PANTHER" id="PTHR33558">
    <property type="entry name" value="GLUTAREDOXIN-LIKE PROTEIN C5ORF63 HOMOLOG"/>
    <property type="match status" value="1"/>
</dbReference>